<gene>
    <name evidence="1" type="ORF">U0035_20145</name>
</gene>
<dbReference type="EMBL" id="CP139960">
    <property type="protein sequence ID" value="WQD37981.1"/>
    <property type="molecule type" value="Genomic_DNA"/>
</dbReference>
<protein>
    <recommendedName>
        <fullName evidence="3">DUF11 domain-containing protein</fullName>
    </recommendedName>
</protein>
<keyword evidence="2" id="KW-1185">Reference proteome</keyword>
<dbReference type="Proteomes" id="UP001325680">
    <property type="component" value="Chromosome"/>
</dbReference>
<sequence length="216" mass="23225">MRKLLMMAFVGLALFSCSKKDKVDSNEEPRINPIPGLGDNPGDIPGTAFVLPQGIVLEGTITGESLNPLCKEVGTGRFVDVYLILKNTASTAVNVTLPAGLTLQSVSGEDQNGILADSYDISIAQGTACIVKLNAYCANASKHPSSYTSRYTFGPICNAPAITYLLKLLKNKDLSKDEDHSTQGIIWMITDNGTDPEHSGTVWKLVKERIALLPNK</sequence>
<accession>A0ABZ0W4D8</accession>
<dbReference type="PROSITE" id="PS51257">
    <property type="entry name" value="PROKAR_LIPOPROTEIN"/>
    <property type="match status" value="1"/>
</dbReference>
<name>A0ABZ0W4D8_9BACT</name>
<proteinExistence type="predicted"/>
<reference evidence="1 2" key="1">
    <citation type="submission" date="2023-12" db="EMBL/GenBank/DDBJ databases">
        <title>Genome sequencing and assembly of bacterial species from a model synthetic community.</title>
        <authorList>
            <person name="Hogle S.L."/>
        </authorList>
    </citation>
    <scope>NUCLEOTIDE SEQUENCE [LARGE SCALE GENOMIC DNA]</scope>
    <source>
        <strain evidence="1 2">HAMBI_3031</strain>
    </source>
</reference>
<evidence type="ECO:0000313" key="2">
    <source>
        <dbReference type="Proteomes" id="UP001325680"/>
    </source>
</evidence>
<evidence type="ECO:0008006" key="3">
    <source>
        <dbReference type="Google" id="ProtNLM"/>
    </source>
</evidence>
<dbReference type="RefSeq" id="WP_162817845.1">
    <property type="nucleotide sequence ID" value="NZ_CP139960.1"/>
</dbReference>
<organism evidence="1 2">
    <name type="scientific">Niabella yanshanensis</name>
    <dbReference type="NCBI Taxonomy" id="577386"/>
    <lineage>
        <taxon>Bacteria</taxon>
        <taxon>Pseudomonadati</taxon>
        <taxon>Bacteroidota</taxon>
        <taxon>Chitinophagia</taxon>
        <taxon>Chitinophagales</taxon>
        <taxon>Chitinophagaceae</taxon>
        <taxon>Niabella</taxon>
    </lineage>
</organism>
<evidence type="ECO:0000313" key="1">
    <source>
        <dbReference type="EMBL" id="WQD37981.1"/>
    </source>
</evidence>